<dbReference type="Proteomes" id="UP000263014">
    <property type="component" value="Unassembled WGS sequence"/>
</dbReference>
<accession>A0A374PEI6</accession>
<reference evidence="1 2" key="1">
    <citation type="submission" date="2018-08" db="EMBL/GenBank/DDBJ databases">
        <title>A genome reference for cultivated species of the human gut microbiota.</title>
        <authorList>
            <person name="Zou Y."/>
            <person name="Xue W."/>
            <person name="Luo G."/>
        </authorList>
    </citation>
    <scope>NUCLEOTIDE SEQUENCE [LARGE SCALE GENOMIC DNA]</scope>
    <source>
        <strain evidence="1 2">TM09-12</strain>
    </source>
</reference>
<dbReference type="EMBL" id="QSON01000001">
    <property type="protein sequence ID" value="RGJ08237.1"/>
    <property type="molecule type" value="Genomic_DNA"/>
</dbReference>
<gene>
    <name evidence="1" type="ORF">DXD79_02220</name>
</gene>
<evidence type="ECO:0000313" key="1">
    <source>
        <dbReference type="EMBL" id="RGJ08237.1"/>
    </source>
</evidence>
<dbReference type="Pfam" id="PF16126">
    <property type="entry name" value="DUF4838"/>
    <property type="match status" value="1"/>
</dbReference>
<proteinExistence type="predicted"/>
<organism evidence="1 2">
    <name type="scientific">Hungatella hathewayi</name>
    <dbReference type="NCBI Taxonomy" id="154046"/>
    <lineage>
        <taxon>Bacteria</taxon>
        <taxon>Bacillati</taxon>
        <taxon>Bacillota</taxon>
        <taxon>Clostridia</taxon>
        <taxon>Lachnospirales</taxon>
        <taxon>Lachnospiraceae</taxon>
        <taxon>Hungatella</taxon>
    </lineage>
</organism>
<dbReference type="InterPro" id="IPR032287">
    <property type="entry name" value="DUF4838"/>
</dbReference>
<dbReference type="AlphaFoldDB" id="A0A374PEI6"/>
<evidence type="ECO:0000313" key="2">
    <source>
        <dbReference type="Proteomes" id="UP000263014"/>
    </source>
</evidence>
<name>A0A374PEI6_9FIRM</name>
<protein>
    <submittedName>
        <fullName evidence="1">DUF4838 domain-containing protein</fullName>
    </submittedName>
</protein>
<sequence length="632" mass="73017">MIHLDFIHAAASPIADYTQKQLSNYFHLLLKEDKTERHIPVELTFGIPLPDLATPASYDLDDQYQIIATPYHLKISASNPRSILLGVYRLLTELGCRFPMPGIEHEYIPQIRLEEINVYVCESASFRHRGVCIEGADSLKNILDFIDWLPKTGCNSFFVQHFEPEVFLNNWYSHKYNPLLKAETLSQDKMEQMCRQIDQAIACRGLLHHRVGHGWTSKAMGIPYACAPAKMAPSKEQRLLLAQVNGVRDFWEEIPSNTNLCYSNPMAQCAFIKGVTEYAANHPEVDYLHVWLADEYNNVCECHSCRSTSLTDQYISLLNEIDSALVQSGISTHIVLLLYQELLWPPVRQKLVHPERFTLMFAPISRTFNRSYSCRGPIPNLMPYRRNQIVLPHTLEENIAFLEAWKAGYDTDSFVYDYPLGRAHYGDLGYHHIARIISSDIKELSSLKLNGYISCQELRAALPNAFPNYVMGRTLWNKNLSFEILEEEYYSALYGSDWSTVKEYLLKLSSLTSCDYFNGIGPRFNPEQAARYKEVQFLSGEFHLYIRQRLDTAEPFRKIFFSLLDYHTEYCILITKALEAQAAGRVSEVPELWNTFMNFIRMHEPEFQPYLDVYRVLEVGTKYTGFSLDIER</sequence>
<comment type="caution">
    <text evidence="1">The sequence shown here is derived from an EMBL/GenBank/DDBJ whole genome shotgun (WGS) entry which is preliminary data.</text>
</comment>